<reference evidence="6 7" key="1">
    <citation type="submission" date="2018-09" db="EMBL/GenBank/DDBJ databases">
        <title>Optimization and identification of Corynebacterium falsenii FN1-14 from fish paste.</title>
        <authorList>
            <person name="Daroonpunt R."/>
            <person name="Tanasupawat S."/>
        </authorList>
    </citation>
    <scope>NUCLEOTIDE SEQUENCE [LARGE SCALE GENOMIC DNA]</scope>
    <source>
        <strain evidence="6 7">FN1-14</strain>
    </source>
</reference>
<keyword evidence="3 5" id="KW-1133">Transmembrane helix</keyword>
<dbReference type="InterPro" id="IPR023271">
    <property type="entry name" value="Aquaporin-like"/>
</dbReference>
<name>A0A418QA95_9CORY</name>
<dbReference type="Gene3D" id="1.20.1080.10">
    <property type="entry name" value="Glycerol uptake facilitator protein"/>
    <property type="match status" value="1"/>
</dbReference>
<feature type="transmembrane region" description="Helical" evidence="5">
    <location>
        <begin position="201"/>
        <end position="228"/>
    </location>
</feature>
<evidence type="ECO:0000313" key="7">
    <source>
        <dbReference type="Proteomes" id="UP000285278"/>
    </source>
</evidence>
<comment type="caution">
    <text evidence="6">The sequence shown here is derived from an EMBL/GenBank/DDBJ whole genome shotgun (WGS) entry which is preliminary data.</text>
</comment>
<evidence type="ECO:0000256" key="3">
    <source>
        <dbReference type="ARBA" id="ARBA00022989"/>
    </source>
</evidence>
<evidence type="ECO:0000313" key="6">
    <source>
        <dbReference type="EMBL" id="RIX36886.1"/>
    </source>
</evidence>
<dbReference type="GO" id="GO:0005886">
    <property type="term" value="C:plasma membrane"/>
    <property type="evidence" value="ECO:0007669"/>
    <property type="project" value="TreeGrafter"/>
</dbReference>
<proteinExistence type="predicted"/>
<comment type="subcellular location">
    <subcellularLocation>
        <location evidence="1">Membrane</location>
        <topology evidence="1">Multi-pass membrane protein</topology>
    </subcellularLocation>
</comment>
<dbReference type="OrthoDB" id="9786493at2"/>
<dbReference type="PANTHER" id="PTHR30520">
    <property type="entry name" value="FORMATE TRANSPORTER-RELATED"/>
    <property type="match status" value="1"/>
</dbReference>
<protein>
    <submittedName>
        <fullName evidence="6">Formate/nitrite transporter family protein</fullName>
    </submittedName>
</protein>
<feature type="transmembrane region" description="Helical" evidence="5">
    <location>
        <begin position="168"/>
        <end position="189"/>
    </location>
</feature>
<dbReference type="AlphaFoldDB" id="A0A418QA95"/>
<feature type="transmembrane region" description="Helical" evidence="5">
    <location>
        <begin position="76"/>
        <end position="104"/>
    </location>
</feature>
<dbReference type="GO" id="GO:0015499">
    <property type="term" value="F:formate transmembrane transporter activity"/>
    <property type="evidence" value="ECO:0007669"/>
    <property type="project" value="TreeGrafter"/>
</dbReference>
<feature type="transmembrane region" description="Helical" evidence="5">
    <location>
        <begin position="248"/>
        <end position="266"/>
    </location>
</feature>
<dbReference type="InterPro" id="IPR000292">
    <property type="entry name" value="For/NO2_transpt"/>
</dbReference>
<organism evidence="6 7">
    <name type="scientific">Corynebacterium falsenii</name>
    <dbReference type="NCBI Taxonomy" id="108486"/>
    <lineage>
        <taxon>Bacteria</taxon>
        <taxon>Bacillati</taxon>
        <taxon>Actinomycetota</taxon>
        <taxon>Actinomycetes</taxon>
        <taxon>Mycobacteriales</taxon>
        <taxon>Corynebacteriaceae</taxon>
        <taxon>Corynebacterium</taxon>
    </lineage>
</organism>
<evidence type="ECO:0000256" key="5">
    <source>
        <dbReference type="SAM" id="Phobius"/>
    </source>
</evidence>
<evidence type="ECO:0000256" key="1">
    <source>
        <dbReference type="ARBA" id="ARBA00004141"/>
    </source>
</evidence>
<sequence length="279" mass="29192">MGETTPTQPREIPAGAFNEAATKTARKKTGLFTHDLPRYSVRAILAGAYLTLGTAFAAVGGAAAEKVAPGTGAFVFGMLFFIGLASILLLGAELATGTMMFMCFGASRRELSWPKALLIIVVTTVFNLVGAILVAVVIGQSAKLGGIGPDHLLGTLTEGKLTKTPTGIFLEATAANFVVNMAVVGSLLIKDYAGKFFFTQFVIGIFVVLGLDHLIANFSLFSLSFFTIDGGLPHLDPAHVLTNWGMTFLGNLLGGGVLIGSVYAWLNRGENAGAQGYPD</sequence>
<dbReference type="PANTHER" id="PTHR30520:SF8">
    <property type="entry name" value="NITRITE TRANSPORTER NIRC"/>
    <property type="match status" value="1"/>
</dbReference>
<dbReference type="Pfam" id="PF01226">
    <property type="entry name" value="Form_Nir_trans"/>
    <property type="match status" value="1"/>
</dbReference>
<evidence type="ECO:0000256" key="2">
    <source>
        <dbReference type="ARBA" id="ARBA00022692"/>
    </source>
</evidence>
<dbReference type="RefSeq" id="WP_119664181.1">
    <property type="nucleotide sequence ID" value="NZ_QXJK01000001.1"/>
</dbReference>
<accession>A0A418QA95</accession>
<gene>
    <name evidence="6" type="ORF">D3M95_01400</name>
</gene>
<evidence type="ECO:0000256" key="4">
    <source>
        <dbReference type="ARBA" id="ARBA00023136"/>
    </source>
</evidence>
<feature type="transmembrane region" description="Helical" evidence="5">
    <location>
        <begin position="116"/>
        <end position="138"/>
    </location>
</feature>
<feature type="transmembrane region" description="Helical" evidence="5">
    <location>
        <begin position="43"/>
        <end position="64"/>
    </location>
</feature>
<dbReference type="EMBL" id="QXJK01000001">
    <property type="protein sequence ID" value="RIX36886.1"/>
    <property type="molecule type" value="Genomic_DNA"/>
</dbReference>
<keyword evidence="7" id="KW-1185">Reference proteome</keyword>
<keyword evidence="4 5" id="KW-0472">Membrane</keyword>
<dbReference type="Proteomes" id="UP000285278">
    <property type="component" value="Unassembled WGS sequence"/>
</dbReference>
<keyword evidence="2 5" id="KW-0812">Transmembrane</keyword>
<dbReference type="STRING" id="1451189.CFAL_10075"/>